<dbReference type="Proteomes" id="UP000009027">
    <property type="component" value="Unassembled WGS sequence"/>
</dbReference>
<evidence type="ECO:0000256" key="1">
    <source>
        <dbReference type="SAM" id="MobiDB-lite"/>
    </source>
</evidence>
<evidence type="ECO:0000313" key="3">
    <source>
        <dbReference type="Proteomes" id="UP000009027"/>
    </source>
</evidence>
<feature type="compositionally biased region" description="Basic and acidic residues" evidence="1">
    <location>
        <begin position="19"/>
        <end position="31"/>
    </location>
</feature>
<proteinExistence type="predicted"/>
<organism evidence="2 3">
    <name type="scientific">Trypanosoma vivax (strain Y486)</name>
    <dbReference type="NCBI Taxonomy" id="1055687"/>
    <lineage>
        <taxon>Eukaryota</taxon>
        <taxon>Discoba</taxon>
        <taxon>Euglenozoa</taxon>
        <taxon>Kinetoplastea</taxon>
        <taxon>Metakinetoplastina</taxon>
        <taxon>Trypanosomatida</taxon>
        <taxon>Trypanosomatidae</taxon>
        <taxon>Trypanosoma</taxon>
        <taxon>Duttonella</taxon>
    </lineage>
</organism>
<feature type="compositionally biased region" description="Gly residues" evidence="1">
    <location>
        <begin position="121"/>
        <end position="132"/>
    </location>
</feature>
<feature type="non-terminal residue" evidence="2">
    <location>
        <position position="1"/>
    </location>
</feature>
<dbReference type="EMBL" id="CAEX01004531">
    <property type="protein sequence ID" value="CCD19947.1"/>
    <property type="molecule type" value="Genomic_DNA"/>
</dbReference>
<feature type="region of interest" description="Disordered" evidence="1">
    <location>
        <begin position="145"/>
        <end position="164"/>
    </location>
</feature>
<dbReference type="VEuPathDB" id="TriTrypDB:TvY486_0026990"/>
<accession>F9WQW5</accession>
<dbReference type="AlphaFoldDB" id="F9WQW5"/>
<gene>
    <name evidence="2" type="ORF">TvY486_0026990</name>
</gene>
<feature type="region of interest" description="Disordered" evidence="1">
    <location>
        <begin position="1"/>
        <end position="132"/>
    </location>
</feature>
<feature type="compositionally biased region" description="Basic and acidic residues" evidence="1">
    <location>
        <begin position="87"/>
        <end position="99"/>
    </location>
</feature>
<keyword evidence="3" id="KW-1185">Reference proteome</keyword>
<sequence length="338" mass="35726">RPCDPLHWHGGGDGVGGLRRSEGPPRQDEPGSRCPASGRAQGAPGVLPHAVPHTGLPHLQEGEAYGGDRPQHPHHAHSAGVLCGNIRPERKEARRHEEGTVQTAPGRRGGAGDAEGEAVEGPGGLQGDGGGPGCCRHRVQPPCGREQRGGAHAPQQDGGVPLAPDEAGGGEDCCGARGDQEGSTPAHSWCWCWCWCRCRAAPHRRQHRTRPSRVARLHPRCISTAAGVIAPMPRLFLPLVFTRCNKGLVGATHVTRCGSSVGAVLHCPLPTHSCVWERLPVTYVHASLKCARLRTMHGGTCALVAAHPDTRALTPVHARPPAFFLLPSSFSPLPLSLH</sequence>
<protein>
    <submittedName>
        <fullName evidence="2">Uncharacterized protein</fullName>
    </submittedName>
</protein>
<name>F9WQW5_TRYVY</name>
<reference evidence="2 3" key="1">
    <citation type="journal article" date="2012" name="Proc. Natl. Acad. Sci. U.S.A.">
        <title>Antigenic diversity is generated by distinct evolutionary mechanisms in African trypanosome species.</title>
        <authorList>
            <person name="Jackson A.P."/>
            <person name="Berry A."/>
            <person name="Aslett M."/>
            <person name="Allison H.C."/>
            <person name="Burton P."/>
            <person name="Vavrova-Anderson J."/>
            <person name="Brown R."/>
            <person name="Browne H."/>
            <person name="Corton N."/>
            <person name="Hauser H."/>
            <person name="Gamble J."/>
            <person name="Gilderthorp R."/>
            <person name="Marcello L."/>
            <person name="McQuillan J."/>
            <person name="Otto T.D."/>
            <person name="Quail M.A."/>
            <person name="Sanders M.J."/>
            <person name="van Tonder A."/>
            <person name="Ginger M.L."/>
            <person name="Field M.C."/>
            <person name="Barry J.D."/>
            <person name="Hertz-Fowler C."/>
            <person name="Berriman M."/>
        </authorList>
    </citation>
    <scope>NUCLEOTIDE SEQUENCE</scope>
    <source>
        <strain evidence="2 3">Y486</strain>
    </source>
</reference>
<evidence type="ECO:0000313" key="2">
    <source>
        <dbReference type="EMBL" id="CCD19947.1"/>
    </source>
</evidence>
<feature type="non-terminal residue" evidence="2">
    <location>
        <position position="338"/>
    </location>
</feature>